<feature type="domain" description="Semialdehyde dehydrogenase NAD-binding" evidence="7">
    <location>
        <begin position="4"/>
        <end position="108"/>
    </location>
</feature>
<dbReference type="GO" id="GO:0003942">
    <property type="term" value="F:N-acetyl-gamma-glutamyl-phosphate reductase activity"/>
    <property type="evidence" value="ECO:0007669"/>
    <property type="project" value="UniProtKB-UniRule"/>
</dbReference>
<evidence type="ECO:0000256" key="2">
    <source>
        <dbReference type="ARBA" id="ARBA00022571"/>
    </source>
</evidence>
<keyword evidence="9" id="KW-1185">Reference proteome</keyword>
<accession>A0A9W6LRX5</accession>
<comment type="function">
    <text evidence="6">Catalyzes the NADPH-dependent reduction of N-acetyl-5-glutamyl phosphate to yield N-acetyl-L-glutamate 5-semialdehyde.</text>
</comment>
<dbReference type="Pfam" id="PF22698">
    <property type="entry name" value="Semialdhyde_dhC_1"/>
    <property type="match status" value="1"/>
</dbReference>
<comment type="similarity">
    <text evidence="6">Belongs to the NAGSA dehydrogenase family. Type 2 subfamily.</text>
</comment>
<dbReference type="HAMAP" id="MF_01110">
    <property type="entry name" value="ArgC_type2"/>
    <property type="match status" value="1"/>
</dbReference>
<comment type="catalytic activity">
    <reaction evidence="6">
        <text>N-acetyl-L-glutamate 5-semialdehyde + phosphate + NADP(+) = N-acetyl-L-glutamyl 5-phosphate + NADPH + H(+)</text>
        <dbReference type="Rhea" id="RHEA:21588"/>
        <dbReference type="ChEBI" id="CHEBI:15378"/>
        <dbReference type="ChEBI" id="CHEBI:29123"/>
        <dbReference type="ChEBI" id="CHEBI:43474"/>
        <dbReference type="ChEBI" id="CHEBI:57783"/>
        <dbReference type="ChEBI" id="CHEBI:57936"/>
        <dbReference type="ChEBI" id="CHEBI:58349"/>
        <dbReference type="EC" id="1.2.1.38"/>
    </reaction>
</comment>
<dbReference type="EC" id="1.2.1.38" evidence="6"/>
<reference evidence="8" key="1">
    <citation type="journal article" date="2023" name="Int. J. Syst. Evol. Microbiol.">
        <title>Methylocystis iwaonis sp. nov., a type II methane-oxidizing bacterium from surface soil of a rice paddy field in Japan, and emended description of the genus Methylocystis (ex Whittenbury et al. 1970) Bowman et al. 1993.</title>
        <authorList>
            <person name="Kaise H."/>
            <person name="Sawadogo J.B."/>
            <person name="Alam M.S."/>
            <person name="Ueno C."/>
            <person name="Dianou D."/>
            <person name="Shinjo R."/>
            <person name="Asakawa S."/>
        </authorList>
    </citation>
    <scope>NUCLEOTIDE SEQUENCE</scope>
    <source>
        <strain evidence="8">LMG27198</strain>
    </source>
</reference>
<keyword evidence="5 6" id="KW-0560">Oxidoreductase</keyword>
<dbReference type="NCBIfam" id="TIGR01851">
    <property type="entry name" value="argC_other"/>
    <property type="match status" value="1"/>
</dbReference>
<sequence>MTTRIFIDGDAGTTGLEIRERLAGRTDIEIVALPPEKRKDPGAKRDILAGIDIAILCLPDDAAKETVALCDALGDRSPRLLDASTAHRVAPGWVYGFPELCAGQAAAIGQAARVANVGCYATSSIALLRPLVDAGLIQPHQALTINAVSGYSGGGRQMIEAYEQGAAPAFELYGLTLEHKHLPEIMAYSKLSARPLFVPSVGNFRQGMLVSIPLALDALPGQPTAADFEAAYRRHYEGAAHVRLMPAPANGRLDALALNGTDDMELFVFANDAYRHALLVARQDNLGKGASGAAVQNLDLMIGV</sequence>
<dbReference type="InterPro" id="IPR058924">
    <property type="entry name" value="AGPR_dimerisation_dom"/>
</dbReference>
<dbReference type="InterPro" id="IPR000534">
    <property type="entry name" value="Semialdehyde_DH_NAD-bd"/>
</dbReference>
<organism evidence="8 9">
    <name type="scientific">Methylocystis echinoides</name>
    <dbReference type="NCBI Taxonomy" id="29468"/>
    <lineage>
        <taxon>Bacteria</taxon>
        <taxon>Pseudomonadati</taxon>
        <taxon>Pseudomonadota</taxon>
        <taxon>Alphaproteobacteria</taxon>
        <taxon>Hyphomicrobiales</taxon>
        <taxon>Methylocystaceae</taxon>
        <taxon>Methylocystis</taxon>
    </lineage>
</organism>
<evidence type="ECO:0000313" key="9">
    <source>
        <dbReference type="Proteomes" id="UP001144323"/>
    </source>
</evidence>
<dbReference type="EMBL" id="BSEC01000001">
    <property type="protein sequence ID" value="GLI92902.1"/>
    <property type="molecule type" value="Genomic_DNA"/>
</dbReference>
<keyword evidence="4 6" id="KW-0521">NADP</keyword>
<dbReference type="AlphaFoldDB" id="A0A9W6LRX5"/>
<dbReference type="GO" id="GO:0005737">
    <property type="term" value="C:cytoplasm"/>
    <property type="evidence" value="ECO:0007669"/>
    <property type="project" value="UniProtKB-SubCell"/>
</dbReference>
<dbReference type="GO" id="GO:0051287">
    <property type="term" value="F:NAD binding"/>
    <property type="evidence" value="ECO:0007669"/>
    <property type="project" value="InterPro"/>
</dbReference>
<dbReference type="RefSeq" id="WP_281802402.1">
    <property type="nucleotide sequence ID" value="NZ_BSEC01000001.1"/>
</dbReference>
<dbReference type="PANTHER" id="PTHR32338">
    <property type="entry name" value="N-ACETYL-GAMMA-GLUTAMYL-PHOSPHATE REDUCTASE, CHLOROPLASTIC-RELATED-RELATED"/>
    <property type="match status" value="1"/>
</dbReference>
<gene>
    <name evidence="6 8" type="primary">argC</name>
    <name evidence="8" type="ORF">LMG27198_18940</name>
</gene>
<evidence type="ECO:0000259" key="7">
    <source>
        <dbReference type="SMART" id="SM00859"/>
    </source>
</evidence>
<protein>
    <recommendedName>
        <fullName evidence="6">N-acetyl-gamma-glutamyl-phosphate reductase</fullName>
        <shortName evidence="6">AGPR</shortName>
        <ecNumber evidence="6">1.2.1.38</ecNumber>
    </recommendedName>
    <alternativeName>
        <fullName evidence="6">N-acetyl-glutamate semialdehyde dehydrogenase</fullName>
        <shortName evidence="6">NAGSA dehydrogenase</shortName>
    </alternativeName>
</protein>
<dbReference type="SUPFAM" id="SSF51735">
    <property type="entry name" value="NAD(P)-binding Rossmann-fold domains"/>
    <property type="match status" value="1"/>
</dbReference>
<dbReference type="Gene3D" id="3.40.50.720">
    <property type="entry name" value="NAD(P)-binding Rossmann-like Domain"/>
    <property type="match status" value="1"/>
</dbReference>
<keyword evidence="3 6" id="KW-0028">Amino-acid biosynthesis</keyword>
<evidence type="ECO:0000313" key="8">
    <source>
        <dbReference type="EMBL" id="GLI92902.1"/>
    </source>
</evidence>
<dbReference type="CDD" id="cd23935">
    <property type="entry name" value="AGPR_2_C"/>
    <property type="match status" value="1"/>
</dbReference>
<dbReference type="InterPro" id="IPR050085">
    <property type="entry name" value="AGPR"/>
</dbReference>
<proteinExistence type="inferred from homology"/>
<keyword evidence="1 6" id="KW-0963">Cytoplasm</keyword>
<evidence type="ECO:0000256" key="4">
    <source>
        <dbReference type="ARBA" id="ARBA00022857"/>
    </source>
</evidence>
<dbReference type="InterPro" id="IPR010136">
    <property type="entry name" value="AGPR_type-2"/>
</dbReference>
<dbReference type="Gene3D" id="3.30.360.10">
    <property type="entry name" value="Dihydrodipicolinate Reductase, domain 2"/>
    <property type="match status" value="1"/>
</dbReference>
<comment type="caution">
    <text evidence="8">The sequence shown here is derived from an EMBL/GenBank/DDBJ whole genome shotgun (WGS) entry which is preliminary data.</text>
</comment>
<evidence type="ECO:0000256" key="5">
    <source>
        <dbReference type="ARBA" id="ARBA00023002"/>
    </source>
</evidence>
<dbReference type="PANTHER" id="PTHR32338:SF10">
    <property type="entry name" value="N-ACETYL-GAMMA-GLUTAMYL-PHOSPHATE REDUCTASE, CHLOROPLASTIC-RELATED"/>
    <property type="match status" value="1"/>
</dbReference>
<keyword evidence="2 6" id="KW-0055">Arginine biosynthesis</keyword>
<comment type="pathway">
    <text evidence="6">Amino-acid biosynthesis; L-arginine biosynthesis; N(2)-acetyl-L-ornithine from L-glutamate: step 3/4.</text>
</comment>
<evidence type="ECO:0000256" key="3">
    <source>
        <dbReference type="ARBA" id="ARBA00022605"/>
    </source>
</evidence>
<feature type="active site" evidence="6">
    <location>
        <position position="119"/>
    </location>
</feature>
<comment type="subcellular location">
    <subcellularLocation>
        <location evidence="6">Cytoplasm</location>
    </subcellularLocation>
</comment>
<evidence type="ECO:0000256" key="1">
    <source>
        <dbReference type="ARBA" id="ARBA00022490"/>
    </source>
</evidence>
<dbReference type="Proteomes" id="UP001144323">
    <property type="component" value="Unassembled WGS sequence"/>
</dbReference>
<evidence type="ECO:0000256" key="6">
    <source>
        <dbReference type="HAMAP-Rule" id="MF_01110"/>
    </source>
</evidence>
<dbReference type="InterPro" id="IPR036291">
    <property type="entry name" value="NAD(P)-bd_dom_sf"/>
</dbReference>
<name>A0A9W6LRX5_9HYPH</name>
<dbReference type="GO" id="GO:0006526">
    <property type="term" value="P:L-arginine biosynthetic process"/>
    <property type="evidence" value="ECO:0007669"/>
    <property type="project" value="UniProtKB-UniRule"/>
</dbReference>
<dbReference type="SUPFAM" id="SSF55347">
    <property type="entry name" value="Glyceraldehyde-3-phosphate dehydrogenase-like, C-terminal domain"/>
    <property type="match status" value="1"/>
</dbReference>
<dbReference type="SMART" id="SM00859">
    <property type="entry name" value="Semialdhyde_dh"/>
    <property type="match status" value="1"/>
</dbReference>